<keyword evidence="3" id="KW-1185">Reference proteome</keyword>
<dbReference type="InterPro" id="IPR051681">
    <property type="entry name" value="Ser/Thr_Kinases-Pseudokinases"/>
</dbReference>
<dbReference type="PANTHER" id="PTHR44329">
    <property type="entry name" value="SERINE/THREONINE-PROTEIN KINASE TNNI3K-RELATED"/>
    <property type="match status" value="1"/>
</dbReference>
<reference evidence="2 3" key="1">
    <citation type="submission" date="2022-11" db="EMBL/GenBank/DDBJ databases">
        <title>Minimal conservation of predation-associated metabolite biosynthetic gene clusters underscores biosynthetic potential of Myxococcota including descriptions for ten novel species: Archangium lansinium sp. nov., Myxococcus landrumus sp. nov., Nannocystis bai.</title>
        <authorList>
            <person name="Ahearne A."/>
            <person name="Stevens C."/>
            <person name="Dowd S."/>
        </authorList>
    </citation>
    <scope>NUCLEOTIDE SEQUENCE [LARGE SCALE GENOMIC DNA]</scope>
    <source>
        <strain evidence="2 3">NCWAL01</strain>
    </source>
</reference>
<comment type="caution">
    <text evidence="2">The sequence shown here is derived from an EMBL/GenBank/DDBJ whole genome shotgun (WGS) entry which is preliminary data.</text>
</comment>
<sequence>MLEPASLPPGTDIGPWRVLSQRGRGSYGVVYRVEKAGHPEAGVFALKLALYHKDPRFEREGELLSRLRHPHVPRLHSRDGWVHPSGVVLPYLVMEWVEGAPLYAWAVQHGLTSRQALRFLAQVARALEATHAVEGVHRDVKGDNVLVRHEGTQAVLMDLGSGNYRGAHVLTHQPPPPGTPQYQSPECLRFQWEHLREPMARYEARPADDLYALGVMAYRLTMGAYPPEPMAVVTTEEGSRLVPAERPLPEQWGLLCPELAALIQRMLLDEPAGRGFAGELAEALENAARTAGPGADAPIFPGPAQAPAPRKARSFPVRRVLAGAQWLGTVVALALCGERVGHWLSDESAFSVVRGGTSGLAETVIANPVGAVPPISARGGIGLEIPKKPLPGQRRPPCGRPKIEINGGCWLELLDVAPPCDAESYLYKGKCYEPLGLLSRPETSGQRR</sequence>
<protein>
    <submittedName>
        <fullName evidence="2">Serine/threonine-protein kinase</fullName>
    </submittedName>
</protein>
<dbReference type="RefSeq" id="WP_272142431.1">
    <property type="nucleotide sequence ID" value="NZ_JAQNDM010000002.1"/>
</dbReference>
<dbReference type="SUPFAM" id="SSF56112">
    <property type="entry name" value="Protein kinase-like (PK-like)"/>
    <property type="match status" value="1"/>
</dbReference>
<gene>
    <name evidence="2" type="ORF">POL68_27970</name>
</gene>
<dbReference type="CDD" id="cd14014">
    <property type="entry name" value="STKc_PknB_like"/>
    <property type="match status" value="1"/>
</dbReference>
<accession>A0ABT5DF83</accession>
<evidence type="ECO:0000313" key="3">
    <source>
        <dbReference type="Proteomes" id="UP001221838"/>
    </source>
</evidence>
<name>A0ABT5DF83_9BACT</name>
<evidence type="ECO:0000259" key="1">
    <source>
        <dbReference type="PROSITE" id="PS50011"/>
    </source>
</evidence>
<dbReference type="GO" id="GO:0016301">
    <property type="term" value="F:kinase activity"/>
    <property type="evidence" value="ECO:0007669"/>
    <property type="project" value="UniProtKB-KW"/>
</dbReference>
<keyword evidence="2" id="KW-0808">Transferase</keyword>
<proteinExistence type="predicted"/>
<dbReference type="InterPro" id="IPR011009">
    <property type="entry name" value="Kinase-like_dom_sf"/>
</dbReference>
<evidence type="ECO:0000313" key="2">
    <source>
        <dbReference type="EMBL" id="MDC0712332.1"/>
    </source>
</evidence>
<organism evidence="2 3">
    <name type="scientific">Stigmatella ashevillensis</name>
    <dbReference type="NCBI Taxonomy" id="2995309"/>
    <lineage>
        <taxon>Bacteria</taxon>
        <taxon>Pseudomonadati</taxon>
        <taxon>Myxococcota</taxon>
        <taxon>Myxococcia</taxon>
        <taxon>Myxococcales</taxon>
        <taxon>Cystobacterineae</taxon>
        <taxon>Archangiaceae</taxon>
        <taxon>Stigmatella</taxon>
    </lineage>
</organism>
<dbReference type="InterPro" id="IPR000719">
    <property type="entry name" value="Prot_kinase_dom"/>
</dbReference>
<dbReference type="Gene3D" id="1.10.510.10">
    <property type="entry name" value="Transferase(Phosphotransferase) domain 1"/>
    <property type="match status" value="1"/>
</dbReference>
<dbReference type="SMART" id="SM00220">
    <property type="entry name" value="S_TKc"/>
    <property type="match status" value="1"/>
</dbReference>
<dbReference type="Proteomes" id="UP001221838">
    <property type="component" value="Unassembled WGS sequence"/>
</dbReference>
<dbReference type="PROSITE" id="PS50011">
    <property type="entry name" value="PROTEIN_KINASE_DOM"/>
    <property type="match status" value="1"/>
</dbReference>
<dbReference type="Gene3D" id="3.30.200.20">
    <property type="entry name" value="Phosphorylase Kinase, domain 1"/>
    <property type="match status" value="1"/>
</dbReference>
<dbReference type="Pfam" id="PF00069">
    <property type="entry name" value="Pkinase"/>
    <property type="match status" value="1"/>
</dbReference>
<feature type="domain" description="Protein kinase" evidence="1">
    <location>
        <begin position="16"/>
        <end position="300"/>
    </location>
</feature>
<dbReference type="EMBL" id="JAQNDM010000002">
    <property type="protein sequence ID" value="MDC0712332.1"/>
    <property type="molecule type" value="Genomic_DNA"/>
</dbReference>
<keyword evidence="2" id="KW-0418">Kinase</keyword>